<proteinExistence type="predicted"/>
<evidence type="ECO:0000313" key="1">
    <source>
        <dbReference type="EMBL" id="BCB07221.1"/>
    </source>
</evidence>
<gene>
    <name evidence="1" type="ORF">HHSLTHF2_11110</name>
</gene>
<evidence type="ECO:0008006" key="3">
    <source>
        <dbReference type="Google" id="ProtNLM"/>
    </source>
</evidence>
<sequence>MTTERCTSGEELEQALQRYAWLYNHHISLYWLHFQSPNEVMLESQTKRPALSPKRVANHLGY</sequence>
<protein>
    <recommendedName>
        <fullName evidence="3">Integrase catalytic domain-containing protein</fullName>
    </recommendedName>
</protein>
<organism evidence="1 2">
    <name type="scientific">Halomonas hydrothermalis</name>
    <dbReference type="NCBI Taxonomy" id="115561"/>
    <lineage>
        <taxon>Bacteria</taxon>
        <taxon>Pseudomonadati</taxon>
        <taxon>Pseudomonadota</taxon>
        <taxon>Gammaproteobacteria</taxon>
        <taxon>Oceanospirillales</taxon>
        <taxon>Halomonadaceae</taxon>
        <taxon>Halomonas</taxon>
    </lineage>
</organism>
<name>A0A6F8U229_9GAMM</name>
<dbReference type="AlphaFoldDB" id="A0A6F8U229"/>
<dbReference type="EMBL" id="AP022843">
    <property type="protein sequence ID" value="BCB07221.1"/>
    <property type="molecule type" value="Genomic_DNA"/>
</dbReference>
<accession>A0A6F8U229</accession>
<reference evidence="1 2" key="1">
    <citation type="submission" date="2020-03" db="EMBL/GenBank/DDBJ databases">
        <title>Complete Genome Sequence of Halomonas hydrothermalis Strain Slthf2, Halophilic Bacterium Isolated from Deep-Sea Hydrothermal-Vent Environments.</title>
        <authorList>
            <person name="Takeyama N."/>
            <person name="Huang M."/>
            <person name="Sato K."/>
            <person name="Galipon J."/>
            <person name="Arakawa K."/>
        </authorList>
    </citation>
    <scope>NUCLEOTIDE SEQUENCE [LARGE SCALE GENOMIC DNA]</scope>
    <source>
        <strain evidence="1 2">Slthf2</strain>
    </source>
</reference>
<dbReference type="Proteomes" id="UP000502259">
    <property type="component" value="Chromosome"/>
</dbReference>
<keyword evidence="2" id="KW-1185">Reference proteome</keyword>
<evidence type="ECO:0000313" key="2">
    <source>
        <dbReference type="Proteomes" id="UP000502259"/>
    </source>
</evidence>